<evidence type="ECO:0000256" key="5">
    <source>
        <dbReference type="ARBA" id="ARBA00022679"/>
    </source>
</evidence>
<sequence length="170" mass="20578">MSCNICFSDTPLNPISTPCNHTFCYECIKKWIYKKPNCPCCRRDFSVEEVLEYYCKYSDEIITRSKTLFLRKEIVMSKSYQNLQSMMQEQNAEKRIEKACETFRYVYEHKEAFNKLADKAIFLKTVYKKALEFYKDDGFALFYEWIFKFRNYIALIDKNFLYYSHNIIIV</sequence>
<dbReference type="PROSITE" id="PS50089">
    <property type="entry name" value="ZF_RING_2"/>
    <property type="match status" value="1"/>
</dbReference>
<dbReference type="EMBL" id="MN739296">
    <property type="protein sequence ID" value="QHS97448.1"/>
    <property type="molecule type" value="Genomic_DNA"/>
</dbReference>
<dbReference type="GO" id="GO:0005783">
    <property type="term" value="C:endoplasmic reticulum"/>
    <property type="evidence" value="ECO:0007669"/>
    <property type="project" value="InterPro"/>
</dbReference>
<dbReference type="PROSITE" id="PS00518">
    <property type="entry name" value="ZF_RING_1"/>
    <property type="match status" value="1"/>
</dbReference>
<evidence type="ECO:0000256" key="6">
    <source>
        <dbReference type="ARBA" id="ARBA00022723"/>
    </source>
</evidence>
<evidence type="ECO:0000256" key="1">
    <source>
        <dbReference type="ARBA" id="ARBA00000900"/>
    </source>
</evidence>
<reference evidence="12" key="1">
    <citation type="journal article" date="2020" name="Nature">
        <title>Giant virus diversity and host interactions through global metagenomics.</title>
        <authorList>
            <person name="Schulz F."/>
            <person name="Roux S."/>
            <person name="Paez-Espino D."/>
            <person name="Jungbluth S."/>
            <person name="Walsh D.A."/>
            <person name="Denef V.J."/>
            <person name="McMahon K.D."/>
            <person name="Konstantinidis K.T."/>
            <person name="Eloe-Fadrosh E.A."/>
            <person name="Kyrpides N.C."/>
            <person name="Woyke T."/>
        </authorList>
    </citation>
    <scope>NUCLEOTIDE SEQUENCE</scope>
    <source>
        <strain evidence="12">GVMAG-M-3300020169-51</strain>
    </source>
</reference>
<comment type="pathway">
    <text evidence="3">Protein modification; protein ubiquitination.</text>
</comment>
<keyword evidence="10" id="KW-0472">Membrane</keyword>
<dbReference type="GO" id="GO:0061630">
    <property type="term" value="F:ubiquitin protein ligase activity"/>
    <property type="evidence" value="ECO:0007669"/>
    <property type="project" value="UniProtKB-EC"/>
</dbReference>
<dbReference type="Gene3D" id="3.30.40.10">
    <property type="entry name" value="Zinc/RING finger domain, C3HC4 (zinc finger)"/>
    <property type="match status" value="1"/>
</dbReference>
<keyword evidence="7" id="KW-0863">Zinc-finger</keyword>
<dbReference type="AlphaFoldDB" id="A0A6C0C1C2"/>
<evidence type="ECO:0000256" key="9">
    <source>
        <dbReference type="ARBA" id="ARBA00022833"/>
    </source>
</evidence>
<evidence type="ECO:0000256" key="2">
    <source>
        <dbReference type="ARBA" id="ARBA00004308"/>
    </source>
</evidence>
<dbReference type="GO" id="GO:0006511">
    <property type="term" value="P:ubiquitin-dependent protein catabolic process"/>
    <property type="evidence" value="ECO:0007669"/>
    <property type="project" value="InterPro"/>
</dbReference>
<dbReference type="EC" id="2.3.2.27" evidence="4"/>
<evidence type="ECO:0000256" key="7">
    <source>
        <dbReference type="ARBA" id="ARBA00022771"/>
    </source>
</evidence>
<dbReference type="InterPro" id="IPR013083">
    <property type="entry name" value="Znf_RING/FYVE/PHD"/>
</dbReference>
<keyword evidence="8" id="KW-0833">Ubl conjugation pathway</keyword>
<feature type="domain" description="RING-type" evidence="11">
    <location>
        <begin position="3"/>
        <end position="42"/>
    </location>
</feature>
<comment type="catalytic activity">
    <reaction evidence="1">
        <text>S-ubiquitinyl-[E2 ubiquitin-conjugating enzyme]-L-cysteine + [acceptor protein]-L-lysine = [E2 ubiquitin-conjugating enzyme]-L-cysteine + N(6)-ubiquitinyl-[acceptor protein]-L-lysine.</text>
        <dbReference type="EC" id="2.3.2.27"/>
    </reaction>
</comment>
<dbReference type="PANTHER" id="PTHR12313">
    <property type="entry name" value="E3 UBIQUITIN-PROTEIN LIGASE RNF5-RELATED"/>
    <property type="match status" value="1"/>
</dbReference>
<dbReference type="SMART" id="SM00184">
    <property type="entry name" value="RING"/>
    <property type="match status" value="1"/>
</dbReference>
<accession>A0A6C0C1C2</accession>
<name>A0A6C0C1C2_9ZZZZ</name>
<evidence type="ECO:0000256" key="3">
    <source>
        <dbReference type="ARBA" id="ARBA00004906"/>
    </source>
</evidence>
<dbReference type="InterPro" id="IPR001841">
    <property type="entry name" value="Znf_RING"/>
</dbReference>
<evidence type="ECO:0000256" key="4">
    <source>
        <dbReference type="ARBA" id="ARBA00012483"/>
    </source>
</evidence>
<keyword evidence="6" id="KW-0479">Metal-binding</keyword>
<proteinExistence type="predicted"/>
<keyword evidence="5" id="KW-0808">Transferase</keyword>
<organism evidence="12">
    <name type="scientific">viral metagenome</name>
    <dbReference type="NCBI Taxonomy" id="1070528"/>
    <lineage>
        <taxon>unclassified sequences</taxon>
        <taxon>metagenomes</taxon>
        <taxon>organismal metagenomes</taxon>
    </lineage>
</organism>
<evidence type="ECO:0000256" key="8">
    <source>
        <dbReference type="ARBA" id="ARBA00022786"/>
    </source>
</evidence>
<evidence type="ECO:0000259" key="11">
    <source>
        <dbReference type="PROSITE" id="PS50089"/>
    </source>
</evidence>
<evidence type="ECO:0000256" key="10">
    <source>
        <dbReference type="ARBA" id="ARBA00023136"/>
    </source>
</evidence>
<dbReference type="InterPro" id="IPR045103">
    <property type="entry name" value="RNF5/RNF185-like"/>
</dbReference>
<protein>
    <recommendedName>
        <fullName evidence="4">RING-type E3 ubiquitin transferase</fullName>
        <ecNumber evidence="4">2.3.2.27</ecNumber>
    </recommendedName>
</protein>
<dbReference type="SUPFAM" id="SSF57850">
    <property type="entry name" value="RING/U-box"/>
    <property type="match status" value="1"/>
</dbReference>
<dbReference type="GO" id="GO:0008270">
    <property type="term" value="F:zinc ion binding"/>
    <property type="evidence" value="ECO:0007669"/>
    <property type="project" value="UniProtKB-KW"/>
</dbReference>
<evidence type="ECO:0000313" key="12">
    <source>
        <dbReference type="EMBL" id="QHS97448.1"/>
    </source>
</evidence>
<keyword evidence="9" id="KW-0862">Zinc</keyword>
<dbReference type="InterPro" id="IPR017907">
    <property type="entry name" value="Znf_RING_CS"/>
</dbReference>
<comment type="subcellular location">
    <subcellularLocation>
        <location evidence="2">Endomembrane system</location>
    </subcellularLocation>
</comment>
<dbReference type="Pfam" id="PF13639">
    <property type="entry name" value="zf-RING_2"/>
    <property type="match status" value="1"/>
</dbReference>